<feature type="domain" description="Hint" evidence="3">
    <location>
        <begin position="2024"/>
        <end position="2116"/>
    </location>
</feature>
<dbReference type="RefSeq" id="WP_207448902.1">
    <property type="nucleotide sequence ID" value="NZ_CP061095.1"/>
</dbReference>
<name>A0ABS3KFG0_9PROT</name>
<dbReference type="EMBL" id="JACTNF010000018">
    <property type="protein sequence ID" value="MBO1076167.1"/>
    <property type="molecule type" value="Genomic_DNA"/>
</dbReference>
<dbReference type="Proteomes" id="UP001518990">
    <property type="component" value="Unassembled WGS sequence"/>
</dbReference>
<evidence type="ECO:0000256" key="1">
    <source>
        <dbReference type="ARBA" id="ARBA00007831"/>
    </source>
</evidence>
<feature type="compositionally biased region" description="Polar residues" evidence="2">
    <location>
        <begin position="1"/>
        <end position="11"/>
    </location>
</feature>
<sequence length="2315" mass="246660">MSQTLGRTATHQPAGSPPARAPPVPEEARHGPLWAQEEREPPASRAVLERAQALAGNQAIAGRRAEALDAAPAPVPEEGEAPAIAVDSEATAPEAPQPVTAPGATTAPAPGPEVPEPAHGPLWAARPMPAAGGAVPRDAAALRAAAAAGAAALPMPAFSAEAAVAPIQSAGRTIEARGQARIGAARVAPRHLVRGARQPAPPPREDPGPIPAQMEALQAKARRELPPAALPEVQASPEGTMPNLGGPVLTEEELRLVRLGDVAIDARGLSAEEATRLKTIRQQLSQGAVASMPPPATSSVASPALTSAPVLDEPVTGEALTPEQRALFAQVVGQVAGEAEAEAAEVLATVRQTHAAFPGGALEQAWLASEGVLRDDDLKPTVLAAVRGEARLLAESLGMAQMEVEGAIVARRDALKEQRDGVCMATAAAVSDARSAASAAALGLRAQAGASADAAREAAMRDRRGSRRGRPTARERVERSVTAIRDKVVEAEARFDAQLRNRQRAINEAVRRQGNAYRMAQTRDELALEPLGLAAMGRRAMVRRWADGAATALNRTRDSLNTAAGTAVAGFKTELEAAGRDAFAALRDWGSRQSGATETWWTELDQQLNTWATDATAQTTAWQGAQAQASRVALAQDLAAVQRIVALQEAGQRDAAREYRASLGRESQAVVNGILGAGGVVDLVAGLTAGLRERVRAAQQPVLEPLLEDKVMALPDKAESMAVITMLLQASQPEFDLNKAATDIHDSVTRWRGTDEAKIFAALQNLSPLAVKALRIQYRASYGDSLDDDLRGDLNDEEMATANRLLEGNRNRAAVIAGAVGSLYSAITGLGTDTEEAKELLRRMDPQLRTEVLAEYERIHGESFATAIRGEWISNTDQESVAALTEGDLRRSDAIELGGAMSSYTTGGDPEMGGGETQYSFDRGTAMTTYARIRREVEEEARRHGEWTTADIEAEIALRNNEVEGAFNTQFANAPWAKDAQGTALHAAFQQAGGASTDLLGAIARNDLAAADVARLRLEDQGVYASDAAINGVFRDQASRSRAELQRDLGPVLAARTADRLEEEDRTTHRTAEERFNRRLELEREGEREMARLADERTRARMQALGVNYQAASGRSLSAMIEDNMSGVARKEALARVAQDGVLTPYQRLRFAIEGVGTDMPELRGTLSGMTSEELEEADRQWKDEHGGESLISAIEGDTSGREQDDLVDMATHGRPMTAQEMVDQARRRYDRDRGDETFIGSGLTGSESAAAKRELEMLEGSLARMRDPRLSAAQQRAVGAAFEIRVDRTLAAIEVQRAAVDSLADTLSTIAAVVAAVVVGALLSPFTGGGSAVVAAAVIASLTATAASMLTKALVKGGAYGTEEIGTDLAIGAVDAVVSAVTAGLGHALLGRLAKGITPVGRSSLFQGLSRMGRLGAMAARGQARIASTLGRFGTAGPLARALEGRAMLAGLAAETRPLYQRLAAQGAAQLIEQGVQALPSSFAGAMLDERVWRQPGGPMQVLQGTLQGTLQSVASGMGFAAAHHVASHGFGMVTGAFRNQPVAEPHLRSDDVLAHMGRPEDRLADFRRWREANPQGSMRDFYAARLADAIAASGADAAQRQRVREARRALLSGEVEGQPLSGRERGGFADVPILPLGEAEFRRLGGTGDAALVVRDGQAVILLRDGAPPSAVRPLLSELRGRVYADAGGMTLEAALPRRLRDAVPVRRGAGLHGDEVRVVLIPPEGGPLQRVELHVGPEARPVDVALHAGELDRVRGWMGRMGEARQALAGFGQRLGLDIVTPHDRARFEAAGEVRKLTPIIEERMRRYMLAGDARGHAAIELEIRHLMAQQEAARRILTGEVVATPQGYVAARSTKPKPGAAAPPPLSAEMQAHLQANAAALALENRLAAFARSREITMRDRSNALTGIDLELRRLPPHLQRWKGELLAHFGGPDPLSEPLFMREPLARSDPALRQQAERVLRSLDGFRETLADRHARMQLMERAEAKIRAELALLPPRAQLLGRLNAELNYAALSRGPEGVCFPPGTGVATPGGRVPIAALRAGATVLAMSAAGQKVVARVAARLDGWTDWLVAIHLPGETVLATRSHRFAVGGGWQPARLLRPGMVLETGDGRGASVRAVRRLRCATPTCNLEVVAHHTFLVGAAGVVVHNGDVEAARSYHSTTAYLGQIYYISVRRNGVWVLAYVGSTNKEGLTRARFLEHVGQGRPGNLDFTERKRAWAEAYDRARGREVVRMENGLPTHEFGDVRVQVVVEGQFTDLALAIVEQAHINANNRQGQLVNNAAAIGQNGFEKYYGSLTREQRVPHSPCR</sequence>
<feature type="compositionally biased region" description="Basic and acidic residues" evidence="2">
    <location>
        <begin position="454"/>
        <end position="463"/>
    </location>
</feature>
<dbReference type="SMART" id="SM00306">
    <property type="entry name" value="HintN"/>
    <property type="match status" value="1"/>
</dbReference>
<dbReference type="InterPro" id="IPR036844">
    <property type="entry name" value="Hint_dom_sf"/>
</dbReference>
<evidence type="ECO:0000259" key="3">
    <source>
        <dbReference type="SMART" id="SM00306"/>
    </source>
</evidence>
<reference evidence="4 5" key="1">
    <citation type="submission" date="2020-09" db="EMBL/GenBank/DDBJ databases">
        <title>Roseomonas.</title>
        <authorList>
            <person name="Zhu W."/>
        </authorList>
    </citation>
    <scope>NUCLEOTIDE SEQUENCE [LARGE SCALE GENOMIC DNA]</scope>
    <source>
        <strain evidence="4 5">1311</strain>
    </source>
</reference>
<dbReference type="PANTHER" id="PTHR10502:SF102">
    <property type="entry name" value="ANNEXIN B11"/>
    <property type="match status" value="1"/>
</dbReference>
<dbReference type="SUPFAM" id="SSF47874">
    <property type="entry name" value="Annexin"/>
    <property type="match status" value="2"/>
</dbReference>
<dbReference type="CDD" id="cd00081">
    <property type="entry name" value="Hint"/>
    <property type="match status" value="1"/>
</dbReference>
<feature type="compositionally biased region" description="Basic and acidic residues" evidence="2">
    <location>
        <begin position="26"/>
        <end position="42"/>
    </location>
</feature>
<gene>
    <name evidence="4" type="ORF">IAI60_16235</name>
</gene>
<feature type="region of interest" description="Disordered" evidence="2">
    <location>
        <begin position="1"/>
        <end position="50"/>
    </location>
</feature>
<organism evidence="4 5">
    <name type="scientific">Roseomonas marmotae</name>
    <dbReference type="NCBI Taxonomy" id="2768161"/>
    <lineage>
        <taxon>Bacteria</taxon>
        <taxon>Pseudomonadati</taxon>
        <taxon>Pseudomonadota</taxon>
        <taxon>Alphaproteobacteria</taxon>
        <taxon>Acetobacterales</taxon>
        <taxon>Roseomonadaceae</taxon>
        <taxon>Roseomonas</taxon>
    </lineage>
</organism>
<evidence type="ECO:0000313" key="5">
    <source>
        <dbReference type="Proteomes" id="UP001518990"/>
    </source>
</evidence>
<comment type="caution">
    <text evidence="4">The sequence shown here is derived from an EMBL/GenBank/DDBJ whole genome shotgun (WGS) entry which is preliminary data.</text>
</comment>
<protein>
    <recommendedName>
        <fullName evidence="3">Hint domain-containing protein</fullName>
    </recommendedName>
</protein>
<dbReference type="InterPro" id="IPR037104">
    <property type="entry name" value="Annexin_sf"/>
</dbReference>
<evidence type="ECO:0000313" key="4">
    <source>
        <dbReference type="EMBL" id="MBO1076167.1"/>
    </source>
</evidence>
<feature type="compositionally biased region" description="Pro residues" evidence="2">
    <location>
        <begin position="15"/>
        <end position="25"/>
    </location>
</feature>
<dbReference type="InterPro" id="IPR003587">
    <property type="entry name" value="Hint_dom_N"/>
</dbReference>
<dbReference type="PANTHER" id="PTHR10502">
    <property type="entry name" value="ANNEXIN"/>
    <property type="match status" value="1"/>
</dbReference>
<dbReference type="SUPFAM" id="SSF51294">
    <property type="entry name" value="Hedgehog/intein (Hint) domain"/>
    <property type="match status" value="1"/>
</dbReference>
<dbReference type="Gene3D" id="1.10.220.10">
    <property type="entry name" value="Annexin"/>
    <property type="match status" value="2"/>
</dbReference>
<feature type="region of interest" description="Disordered" evidence="2">
    <location>
        <begin position="453"/>
        <end position="478"/>
    </location>
</feature>
<evidence type="ECO:0000256" key="2">
    <source>
        <dbReference type="SAM" id="MobiDB-lite"/>
    </source>
</evidence>
<proteinExistence type="inferred from homology"/>
<feature type="compositionally biased region" description="Low complexity" evidence="2">
    <location>
        <begin position="97"/>
        <end position="108"/>
    </location>
</feature>
<accession>A0ABS3KFG0</accession>
<comment type="similarity">
    <text evidence="1">Belongs to the annexin family.</text>
</comment>
<keyword evidence="5" id="KW-1185">Reference proteome</keyword>
<dbReference type="Gene3D" id="2.170.16.10">
    <property type="entry name" value="Hedgehog/Intein (Hint) domain"/>
    <property type="match status" value="1"/>
</dbReference>
<feature type="region of interest" description="Disordered" evidence="2">
    <location>
        <begin position="65"/>
        <end position="121"/>
    </location>
</feature>